<dbReference type="PANTHER" id="PTHR10701">
    <property type="entry name" value="SMALL NUCLEAR RIBONUCLEOPROTEIN-ASSOCIATED PROTEIN B AND N"/>
    <property type="match status" value="1"/>
</dbReference>
<dbReference type="InterPro" id="IPR050914">
    <property type="entry name" value="snRNP_SmB/NAA38-like"/>
</dbReference>
<comment type="subcellular location">
    <subcellularLocation>
        <location evidence="2">Cytoplasm</location>
    </subcellularLocation>
    <subcellularLocation>
        <location evidence="1">Nucleus</location>
    </subcellularLocation>
</comment>
<dbReference type="CDD" id="cd01717">
    <property type="entry name" value="Sm_B"/>
    <property type="match status" value="1"/>
</dbReference>
<evidence type="ECO:0000256" key="8">
    <source>
        <dbReference type="ARBA" id="ARBA00023242"/>
    </source>
</evidence>
<comment type="similarity">
    <text evidence="3">Belongs to the snRNP SmB/SmN family.</text>
</comment>
<keyword evidence="4" id="KW-0963">Cytoplasm</keyword>
<evidence type="ECO:0000256" key="3">
    <source>
        <dbReference type="ARBA" id="ARBA00009123"/>
    </source>
</evidence>
<dbReference type="SMART" id="SM00651">
    <property type="entry name" value="Sm"/>
    <property type="match status" value="1"/>
</dbReference>
<dbReference type="GO" id="GO:0071004">
    <property type="term" value="C:U2-type prespliceosome"/>
    <property type="evidence" value="ECO:0007669"/>
    <property type="project" value="TreeGrafter"/>
</dbReference>
<evidence type="ECO:0000256" key="10">
    <source>
        <dbReference type="ARBA" id="ARBA00041355"/>
    </source>
</evidence>
<dbReference type="FunFam" id="2.30.30.100:FF:000047">
    <property type="entry name" value="Small nuclear ribonucleoprotein SmB, putative"/>
    <property type="match status" value="1"/>
</dbReference>
<dbReference type="GO" id="GO:0071013">
    <property type="term" value="C:catalytic step 2 spliceosome"/>
    <property type="evidence" value="ECO:0007669"/>
    <property type="project" value="TreeGrafter"/>
</dbReference>
<dbReference type="InterPro" id="IPR010920">
    <property type="entry name" value="LSM_dom_sf"/>
</dbReference>
<dbReference type="EMBL" id="LN483345">
    <property type="protein sequence ID" value="CDZ98724.1"/>
    <property type="molecule type" value="Genomic_DNA"/>
</dbReference>
<evidence type="ECO:0000256" key="7">
    <source>
        <dbReference type="ARBA" id="ARBA00023187"/>
    </source>
</evidence>
<keyword evidence="6" id="KW-0694">RNA-binding</keyword>
<protein>
    <recommendedName>
        <fullName evidence="10">Sm protein B</fullName>
    </recommendedName>
</protein>
<proteinExistence type="inferred from homology"/>
<dbReference type="Pfam" id="PF01423">
    <property type="entry name" value="LSM"/>
    <property type="match status" value="1"/>
</dbReference>
<dbReference type="GO" id="GO:0005686">
    <property type="term" value="C:U2 snRNP"/>
    <property type="evidence" value="ECO:0007669"/>
    <property type="project" value="TreeGrafter"/>
</dbReference>
<organism evidence="13">
    <name type="scientific">Phaffia rhodozyma</name>
    <name type="common">Yeast</name>
    <name type="synonym">Xanthophyllomyces dendrorhous</name>
    <dbReference type="NCBI Taxonomy" id="264483"/>
    <lineage>
        <taxon>Eukaryota</taxon>
        <taxon>Fungi</taxon>
        <taxon>Dikarya</taxon>
        <taxon>Basidiomycota</taxon>
        <taxon>Agaricomycotina</taxon>
        <taxon>Tremellomycetes</taxon>
        <taxon>Cystofilobasidiales</taxon>
        <taxon>Mrakiaceae</taxon>
        <taxon>Phaffia</taxon>
    </lineage>
</organism>
<dbReference type="GO" id="GO:0003723">
    <property type="term" value="F:RNA binding"/>
    <property type="evidence" value="ECO:0007669"/>
    <property type="project" value="UniProtKB-KW"/>
</dbReference>
<keyword evidence="5" id="KW-0507">mRNA processing</keyword>
<dbReference type="PANTHER" id="PTHR10701:SF0">
    <property type="entry name" value="SMALL NUCLEAR RIBONUCLEOPROTEIN-ASSOCIATED PROTEIN B"/>
    <property type="match status" value="1"/>
</dbReference>
<evidence type="ECO:0000256" key="11">
    <source>
        <dbReference type="SAM" id="MobiDB-lite"/>
    </source>
</evidence>
<dbReference type="GO" id="GO:0005737">
    <property type="term" value="C:cytoplasm"/>
    <property type="evidence" value="ECO:0007669"/>
    <property type="project" value="UniProtKB-SubCell"/>
</dbReference>
<evidence type="ECO:0000256" key="4">
    <source>
        <dbReference type="ARBA" id="ARBA00022490"/>
    </source>
</evidence>
<evidence type="ECO:0000256" key="6">
    <source>
        <dbReference type="ARBA" id="ARBA00022884"/>
    </source>
</evidence>
<evidence type="ECO:0000259" key="12">
    <source>
        <dbReference type="PROSITE" id="PS52002"/>
    </source>
</evidence>
<keyword evidence="8" id="KW-0539">Nucleus</keyword>
<dbReference type="GO" id="GO:0005682">
    <property type="term" value="C:U5 snRNP"/>
    <property type="evidence" value="ECO:0007669"/>
    <property type="project" value="TreeGrafter"/>
</dbReference>
<evidence type="ECO:0000256" key="1">
    <source>
        <dbReference type="ARBA" id="ARBA00004123"/>
    </source>
</evidence>
<dbReference type="SUPFAM" id="SSF50182">
    <property type="entry name" value="Sm-like ribonucleoproteins"/>
    <property type="match status" value="1"/>
</dbReference>
<sequence>MSLINYRLKVTLNDGRSLIGQMLAFDKHMNLVLSECEEFRKIKSRKSKAAADGTSAVPAPAQEQKRTLGLVILRGETVVSIAIEGPPPKVADDAPTLPLGPGQGLAAGRGMGLGGGIPPPSLAARPMPYARPPPGFPGMPGMPGLPPPGFPGAPPPGFARPPAGFPGAPPPGFPPQGFPPQMRPPQ</sequence>
<dbReference type="GO" id="GO:0046540">
    <property type="term" value="C:U4/U6 x U5 tri-snRNP complex"/>
    <property type="evidence" value="ECO:0007669"/>
    <property type="project" value="TreeGrafter"/>
</dbReference>
<dbReference type="InterPro" id="IPR001163">
    <property type="entry name" value="Sm_dom_euk/arc"/>
</dbReference>
<keyword evidence="9" id="KW-0687">Ribonucleoprotein</keyword>
<feature type="region of interest" description="Disordered" evidence="11">
    <location>
        <begin position="133"/>
        <end position="186"/>
    </location>
</feature>
<feature type="domain" description="Sm" evidence="12">
    <location>
        <begin position="1"/>
        <end position="87"/>
    </location>
</feature>
<evidence type="ECO:0000256" key="2">
    <source>
        <dbReference type="ARBA" id="ARBA00004496"/>
    </source>
</evidence>
<reference evidence="13" key="1">
    <citation type="submission" date="2014-08" db="EMBL/GenBank/DDBJ databases">
        <authorList>
            <person name="Sharma Rahul"/>
            <person name="Thines Marco"/>
        </authorList>
    </citation>
    <scope>NUCLEOTIDE SEQUENCE</scope>
</reference>
<dbReference type="GO" id="GO:0000398">
    <property type="term" value="P:mRNA splicing, via spliceosome"/>
    <property type="evidence" value="ECO:0007669"/>
    <property type="project" value="TreeGrafter"/>
</dbReference>
<keyword evidence="7" id="KW-0508">mRNA splicing</keyword>
<feature type="compositionally biased region" description="Pro residues" evidence="11">
    <location>
        <begin position="143"/>
        <end position="186"/>
    </location>
</feature>
<evidence type="ECO:0000313" key="13">
    <source>
        <dbReference type="EMBL" id="CDZ98724.1"/>
    </source>
</evidence>
<dbReference type="InterPro" id="IPR047575">
    <property type="entry name" value="Sm"/>
</dbReference>
<dbReference type="Gene3D" id="2.30.30.100">
    <property type="match status" value="1"/>
</dbReference>
<dbReference type="PROSITE" id="PS52002">
    <property type="entry name" value="SM"/>
    <property type="match status" value="1"/>
</dbReference>
<dbReference type="GO" id="GO:0005687">
    <property type="term" value="C:U4 snRNP"/>
    <property type="evidence" value="ECO:0007669"/>
    <property type="project" value="TreeGrafter"/>
</dbReference>
<dbReference type="AlphaFoldDB" id="A0A0F7SMQ1"/>
<evidence type="ECO:0000256" key="9">
    <source>
        <dbReference type="ARBA" id="ARBA00023274"/>
    </source>
</evidence>
<name>A0A0F7SMQ1_PHARH</name>
<accession>A0A0F7SMQ1</accession>
<dbReference type="GO" id="GO:0070990">
    <property type="term" value="F:snRNP binding"/>
    <property type="evidence" value="ECO:0007669"/>
    <property type="project" value="TreeGrafter"/>
</dbReference>
<evidence type="ECO:0000256" key="5">
    <source>
        <dbReference type="ARBA" id="ARBA00022664"/>
    </source>
</evidence>
<dbReference type="GO" id="GO:0005685">
    <property type="term" value="C:U1 snRNP"/>
    <property type="evidence" value="ECO:0007669"/>
    <property type="project" value="TreeGrafter"/>
</dbReference>